<evidence type="ECO:0000313" key="2">
    <source>
        <dbReference type="Proteomes" id="UP000031668"/>
    </source>
</evidence>
<gene>
    <name evidence="1" type="ORF">RF11_09283</name>
</gene>
<accession>A0A0C2J6S9</accession>
<proteinExistence type="predicted"/>
<reference evidence="1 2" key="1">
    <citation type="journal article" date="2014" name="Genome Biol. Evol.">
        <title>The genome of the myxosporean Thelohanellus kitauei shows adaptations to nutrient acquisition within its fish host.</title>
        <authorList>
            <person name="Yang Y."/>
            <person name="Xiong J."/>
            <person name="Zhou Z."/>
            <person name="Huo F."/>
            <person name="Miao W."/>
            <person name="Ran C."/>
            <person name="Liu Y."/>
            <person name="Zhang J."/>
            <person name="Feng J."/>
            <person name="Wang M."/>
            <person name="Wang M."/>
            <person name="Wang L."/>
            <person name="Yao B."/>
        </authorList>
    </citation>
    <scope>NUCLEOTIDE SEQUENCE [LARGE SCALE GENOMIC DNA]</scope>
    <source>
        <strain evidence="1">Wuqing</strain>
    </source>
</reference>
<dbReference type="AlphaFoldDB" id="A0A0C2J6S9"/>
<name>A0A0C2J6S9_THEKT</name>
<protein>
    <submittedName>
        <fullName evidence="1">Uncharacterized protein</fullName>
    </submittedName>
</protein>
<keyword evidence="2" id="KW-1185">Reference proteome</keyword>
<comment type="caution">
    <text evidence="1">The sequence shown here is derived from an EMBL/GenBank/DDBJ whole genome shotgun (WGS) entry which is preliminary data.</text>
</comment>
<organism evidence="1 2">
    <name type="scientific">Thelohanellus kitauei</name>
    <name type="common">Myxosporean</name>
    <dbReference type="NCBI Taxonomy" id="669202"/>
    <lineage>
        <taxon>Eukaryota</taxon>
        <taxon>Metazoa</taxon>
        <taxon>Cnidaria</taxon>
        <taxon>Myxozoa</taxon>
        <taxon>Myxosporea</taxon>
        <taxon>Bivalvulida</taxon>
        <taxon>Platysporina</taxon>
        <taxon>Myxobolidae</taxon>
        <taxon>Thelohanellus</taxon>
    </lineage>
</organism>
<dbReference type="EMBL" id="JWZT01004076">
    <property type="protein sequence ID" value="KII64873.1"/>
    <property type="molecule type" value="Genomic_DNA"/>
</dbReference>
<evidence type="ECO:0000313" key="1">
    <source>
        <dbReference type="EMBL" id="KII64873.1"/>
    </source>
</evidence>
<sequence length="119" mass="13855">MNTNSITNVAVTLNQRSLARGQRENNLVSTLHNLKNKNTSVAIIHETSFVQSLAKVLNMHKMYCGHHIYKLKIHGFNKTSKFHLFQLFGIFIIQNIDFYPVKMKLKLLSHEQNYKKTKL</sequence>
<dbReference type="Proteomes" id="UP000031668">
    <property type="component" value="Unassembled WGS sequence"/>
</dbReference>